<reference evidence="3" key="2">
    <citation type="submission" date="2023-06" db="EMBL/GenBank/DDBJ databases">
        <authorList>
            <consortium name="Lawrence Berkeley National Laboratory"/>
            <person name="Haridas S."/>
            <person name="Hensen N."/>
            <person name="Bonometti L."/>
            <person name="Westerberg I."/>
            <person name="Brannstrom I.O."/>
            <person name="Guillou S."/>
            <person name="Cros-Aarteil S."/>
            <person name="Calhoun S."/>
            <person name="Kuo A."/>
            <person name="Mondo S."/>
            <person name="Pangilinan J."/>
            <person name="Riley R."/>
            <person name="Labutti K."/>
            <person name="Andreopoulos B."/>
            <person name="Lipzen A."/>
            <person name="Chen C."/>
            <person name="Yanf M."/>
            <person name="Daum C."/>
            <person name="Ng V."/>
            <person name="Clum A."/>
            <person name="Steindorff A."/>
            <person name="Ohm R."/>
            <person name="Martin F."/>
            <person name="Silar P."/>
            <person name="Natvig D."/>
            <person name="Lalanne C."/>
            <person name="Gautier V."/>
            <person name="Ament-Velasquez S.L."/>
            <person name="Kruys A."/>
            <person name="Hutchinson M.I."/>
            <person name="Powell A.J."/>
            <person name="Barry K."/>
            <person name="Miller A.N."/>
            <person name="Grigoriev I.V."/>
            <person name="Debuchy R."/>
            <person name="Gladieux P."/>
            <person name="Thoren M.H."/>
            <person name="Johannesson H."/>
        </authorList>
    </citation>
    <scope>NUCLEOTIDE SEQUENCE</scope>
    <source>
        <strain evidence="3">CBS 958.72</strain>
    </source>
</reference>
<keyword evidence="2" id="KW-0472">Membrane</keyword>
<organism evidence="3 4">
    <name type="scientific">Lasiosphaeria ovina</name>
    <dbReference type="NCBI Taxonomy" id="92902"/>
    <lineage>
        <taxon>Eukaryota</taxon>
        <taxon>Fungi</taxon>
        <taxon>Dikarya</taxon>
        <taxon>Ascomycota</taxon>
        <taxon>Pezizomycotina</taxon>
        <taxon>Sordariomycetes</taxon>
        <taxon>Sordariomycetidae</taxon>
        <taxon>Sordariales</taxon>
        <taxon>Lasiosphaeriaceae</taxon>
        <taxon>Lasiosphaeria</taxon>
    </lineage>
</organism>
<comment type="caution">
    <text evidence="3">The sequence shown here is derived from an EMBL/GenBank/DDBJ whole genome shotgun (WGS) entry which is preliminary data.</text>
</comment>
<evidence type="ECO:0000313" key="3">
    <source>
        <dbReference type="EMBL" id="KAK3361309.1"/>
    </source>
</evidence>
<evidence type="ECO:0000313" key="4">
    <source>
        <dbReference type="Proteomes" id="UP001287356"/>
    </source>
</evidence>
<feature type="transmembrane region" description="Helical" evidence="2">
    <location>
        <begin position="233"/>
        <end position="251"/>
    </location>
</feature>
<dbReference type="AlphaFoldDB" id="A0AAE0JSZ4"/>
<keyword evidence="4" id="KW-1185">Reference proteome</keyword>
<protein>
    <submittedName>
        <fullName evidence="3">Uncharacterized protein</fullName>
    </submittedName>
</protein>
<proteinExistence type="predicted"/>
<evidence type="ECO:0000256" key="1">
    <source>
        <dbReference type="SAM" id="MobiDB-lite"/>
    </source>
</evidence>
<evidence type="ECO:0000256" key="2">
    <source>
        <dbReference type="SAM" id="Phobius"/>
    </source>
</evidence>
<accession>A0AAE0JSZ4</accession>
<name>A0AAE0JSZ4_9PEZI</name>
<feature type="transmembrane region" description="Helical" evidence="2">
    <location>
        <begin position="263"/>
        <end position="281"/>
    </location>
</feature>
<keyword evidence="2" id="KW-1133">Transmembrane helix</keyword>
<keyword evidence="2" id="KW-0812">Transmembrane</keyword>
<dbReference type="Proteomes" id="UP001287356">
    <property type="component" value="Unassembled WGS sequence"/>
</dbReference>
<feature type="region of interest" description="Disordered" evidence="1">
    <location>
        <begin position="683"/>
        <end position="713"/>
    </location>
</feature>
<gene>
    <name evidence="3" type="ORF">B0T24DRAFT_119226</name>
</gene>
<feature type="transmembrane region" description="Helical" evidence="2">
    <location>
        <begin position="179"/>
        <end position="201"/>
    </location>
</feature>
<dbReference type="EMBL" id="JAULSN010000012">
    <property type="protein sequence ID" value="KAK3361309.1"/>
    <property type="molecule type" value="Genomic_DNA"/>
</dbReference>
<feature type="transmembrane region" description="Helical" evidence="2">
    <location>
        <begin position="302"/>
        <end position="325"/>
    </location>
</feature>
<reference evidence="3" key="1">
    <citation type="journal article" date="2023" name="Mol. Phylogenet. Evol.">
        <title>Genome-scale phylogeny and comparative genomics of the fungal order Sordariales.</title>
        <authorList>
            <person name="Hensen N."/>
            <person name="Bonometti L."/>
            <person name="Westerberg I."/>
            <person name="Brannstrom I.O."/>
            <person name="Guillou S."/>
            <person name="Cros-Aarteil S."/>
            <person name="Calhoun S."/>
            <person name="Haridas S."/>
            <person name="Kuo A."/>
            <person name="Mondo S."/>
            <person name="Pangilinan J."/>
            <person name="Riley R."/>
            <person name="LaButti K."/>
            <person name="Andreopoulos B."/>
            <person name="Lipzen A."/>
            <person name="Chen C."/>
            <person name="Yan M."/>
            <person name="Daum C."/>
            <person name="Ng V."/>
            <person name="Clum A."/>
            <person name="Steindorff A."/>
            <person name="Ohm R.A."/>
            <person name="Martin F."/>
            <person name="Silar P."/>
            <person name="Natvig D.O."/>
            <person name="Lalanne C."/>
            <person name="Gautier V."/>
            <person name="Ament-Velasquez S.L."/>
            <person name="Kruys A."/>
            <person name="Hutchinson M.I."/>
            <person name="Powell A.J."/>
            <person name="Barry K."/>
            <person name="Miller A.N."/>
            <person name="Grigoriev I.V."/>
            <person name="Debuchy R."/>
            <person name="Gladieux P."/>
            <person name="Hiltunen Thoren M."/>
            <person name="Johannesson H."/>
        </authorList>
    </citation>
    <scope>NUCLEOTIDE SEQUENCE</scope>
    <source>
        <strain evidence="3">CBS 958.72</strain>
    </source>
</reference>
<sequence length="713" mass="78861">MSIPANVTSTGVFQAADWTPPPIEKLDFTSNCGLVKGFYSSWFRGLLQLGPSEDKYAVYNLPFSNRESSFFVANSVDANITEAYFRNALPPELRDVPSYGQVLDWEFALRTDFARSLARLSALKPPSEPTPIEWFLNTSYQAPYFTHVIRDPGITCQAQACSSFSWDQLLDINGPGVSVVYWVQVTTMIVASILVVYELWLTRLRTPQNQRHGPALSSAYHCFRHTVEALNHGTVYFFATTPLALFIEYMGKGPHFFPWSDQSTALVVSSLSLMMLFWAWRMNRCFAAIDLVKGFSPVDSKLSHLPLACLVAAVPFLSFLLNVFVQPSSIDAFNFDAFSLIICRGIEGQLKIYEETDGRVNTNDLYIITQLATSILTYAAARLLWDDLAMRLIVEQFLPWGKSREFAEALRDAVLSVTHMRPGRLDDKELDRVTHTLHLDPRISAHIWYLGYGEMVGTSTASLYTLITYNRWRNGGVEWSQAGEQWSLGQILSIFTMAPAVVGVMTSAHWSAKGLRSVDQEGRMNVPLYLRNLKRRVIAGRLITRVVEAMRRTEMGGVGDTRDLPFGALTLQTGVIVEADRGEELTIRDAAIIQHTALNRAAEAKESEPAQELAESLVHINPLEPAPPTPAPMAGPPLALALAQPPVQGHLDEVQTSLIKPTQARESLAVTRAPAVATGIAQAQDSAAEISEAQAQPTEVAPASNDGRFYGGS</sequence>